<dbReference type="SUPFAM" id="SSF88659">
    <property type="entry name" value="Sigma3 and sigma4 domains of RNA polymerase sigma factors"/>
    <property type="match status" value="1"/>
</dbReference>
<organism evidence="9 10">
    <name type="scientific">Xaviernesmea rhizosphaerae</name>
    <dbReference type="NCBI Taxonomy" id="1672749"/>
    <lineage>
        <taxon>Bacteria</taxon>
        <taxon>Pseudomonadati</taxon>
        <taxon>Pseudomonadota</taxon>
        <taxon>Alphaproteobacteria</taxon>
        <taxon>Hyphomicrobiales</taxon>
        <taxon>Rhizobiaceae</taxon>
        <taxon>Rhizobium/Agrobacterium group</taxon>
        <taxon>Xaviernesmea</taxon>
    </lineage>
</organism>
<keyword evidence="3" id="KW-0731">Sigma factor</keyword>
<dbReference type="InterPro" id="IPR007627">
    <property type="entry name" value="RNA_pol_sigma70_r2"/>
</dbReference>
<dbReference type="PANTHER" id="PTHR43133:SF8">
    <property type="entry name" value="RNA POLYMERASE SIGMA FACTOR HI_1459-RELATED"/>
    <property type="match status" value="1"/>
</dbReference>
<name>A0A1Q9ANQ8_9HYPH</name>
<keyword evidence="5" id="KW-0804">Transcription</keyword>
<dbReference type="Pfam" id="PF08281">
    <property type="entry name" value="Sigma70_r4_2"/>
    <property type="match status" value="1"/>
</dbReference>
<sequence>MVDDPDAELIKAVAAGEPGAMQALVARKLPRFLALAVRMLGDRAEAEDVAQETFLRIWRHAGRFRAREARFDSWAHRIALNLCYDRLRRRREEPMAEPPEQADPAPLPDADEEGEARQVERALQALAPRQREAIVLVYYQDMTNRQAAELMGLSIEALESLLSRGRRALAARLKGDCDDA</sequence>
<dbReference type="GO" id="GO:0003677">
    <property type="term" value="F:DNA binding"/>
    <property type="evidence" value="ECO:0007669"/>
    <property type="project" value="UniProtKB-KW"/>
</dbReference>
<keyword evidence="2" id="KW-0805">Transcription regulation</keyword>
<evidence type="ECO:0000259" key="7">
    <source>
        <dbReference type="Pfam" id="PF04542"/>
    </source>
</evidence>
<dbReference type="GO" id="GO:0006352">
    <property type="term" value="P:DNA-templated transcription initiation"/>
    <property type="evidence" value="ECO:0007669"/>
    <property type="project" value="InterPro"/>
</dbReference>
<dbReference type="Proteomes" id="UP000186143">
    <property type="component" value="Unassembled WGS sequence"/>
</dbReference>
<dbReference type="NCBIfam" id="NF004113">
    <property type="entry name" value="PRK05602.1"/>
    <property type="match status" value="1"/>
</dbReference>
<dbReference type="InterPro" id="IPR013324">
    <property type="entry name" value="RNA_pol_sigma_r3/r4-like"/>
</dbReference>
<comment type="caution">
    <text evidence="9">The sequence shown here is derived from an EMBL/GenBank/DDBJ whole genome shotgun (WGS) entry which is preliminary data.</text>
</comment>
<evidence type="ECO:0000313" key="10">
    <source>
        <dbReference type="Proteomes" id="UP000186143"/>
    </source>
</evidence>
<dbReference type="RefSeq" id="WP_075633383.1">
    <property type="nucleotide sequence ID" value="NZ_MKIO01000020.1"/>
</dbReference>
<evidence type="ECO:0000256" key="5">
    <source>
        <dbReference type="ARBA" id="ARBA00023163"/>
    </source>
</evidence>
<protein>
    <submittedName>
        <fullName evidence="9">RNA polymerase sigma-70 factor</fullName>
    </submittedName>
</protein>
<evidence type="ECO:0000256" key="3">
    <source>
        <dbReference type="ARBA" id="ARBA00023082"/>
    </source>
</evidence>
<dbReference type="OrthoDB" id="9780326at2"/>
<gene>
    <name evidence="9" type="ORF">BJF92_21210</name>
</gene>
<accession>A0A1Q9ANQ8</accession>
<dbReference type="STRING" id="1672749.BJF92_21210"/>
<dbReference type="PANTHER" id="PTHR43133">
    <property type="entry name" value="RNA POLYMERASE ECF-TYPE SIGMA FACTO"/>
    <property type="match status" value="1"/>
</dbReference>
<reference evidence="9 10" key="1">
    <citation type="submission" date="2016-09" db="EMBL/GenBank/DDBJ databases">
        <title>Rhizobium sp. nov., a novel species isolated from the rice rhizosphere.</title>
        <authorList>
            <person name="Zhao J."/>
            <person name="Zhang X."/>
        </authorList>
    </citation>
    <scope>NUCLEOTIDE SEQUENCE [LARGE SCALE GENOMIC DNA]</scope>
    <source>
        <strain evidence="9 10">MH17</strain>
    </source>
</reference>
<evidence type="ECO:0000256" key="2">
    <source>
        <dbReference type="ARBA" id="ARBA00023015"/>
    </source>
</evidence>
<dbReference type="InterPro" id="IPR036388">
    <property type="entry name" value="WH-like_DNA-bd_sf"/>
</dbReference>
<dbReference type="AlphaFoldDB" id="A0A1Q9ANQ8"/>
<comment type="similarity">
    <text evidence="1">Belongs to the sigma-70 factor family. ECF subfamily.</text>
</comment>
<dbReference type="Gene3D" id="1.10.10.10">
    <property type="entry name" value="Winged helix-like DNA-binding domain superfamily/Winged helix DNA-binding domain"/>
    <property type="match status" value="1"/>
</dbReference>
<evidence type="ECO:0000256" key="6">
    <source>
        <dbReference type="SAM" id="MobiDB-lite"/>
    </source>
</evidence>
<dbReference type="GO" id="GO:0016987">
    <property type="term" value="F:sigma factor activity"/>
    <property type="evidence" value="ECO:0007669"/>
    <property type="project" value="UniProtKB-KW"/>
</dbReference>
<feature type="domain" description="RNA polymerase sigma factor 70 region 4 type 2" evidence="8">
    <location>
        <begin position="117"/>
        <end position="169"/>
    </location>
</feature>
<feature type="region of interest" description="Disordered" evidence="6">
    <location>
        <begin position="93"/>
        <end position="117"/>
    </location>
</feature>
<evidence type="ECO:0000313" key="9">
    <source>
        <dbReference type="EMBL" id="OLP57029.1"/>
    </source>
</evidence>
<evidence type="ECO:0000259" key="8">
    <source>
        <dbReference type="Pfam" id="PF08281"/>
    </source>
</evidence>
<dbReference type="SUPFAM" id="SSF88946">
    <property type="entry name" value="Sigma2 domain of RNA polymerase sigma factors"/>
    <property type="match status" value="1"/>
</dbReference>
<proteinExistence type="inferred from homology"/>
<dbReference type="InterPro" id="IPR014284">
    <property type="entry name" value="RNA_pol_sigma-70_dom"/>
</dbReference>
<dbReference type="InterPro" id="IPR013249">
    <property type="entry name" value="RNA_pol_sigma70_r4_t2"/>
</dbReference>
<dbReference type="Gene3D" id="1.10.1740.10">
    <property type="match status" value="1"/>
</dbReference>
<dbReference type="InterPro" id="IPR013325">
    <property type="entry name" value="RNA_pol_sigma_r2"/>
</dbReference>
<evidence type="ECO:0000256" key="4">
    <source>
        <dbReference type="ARBA" id="ARBA00023125"/>
    </source>
</evidence>
<evidence type="ECO:0000256" key="1">
    <source>
        <dbReference type="ARBA" id="ARBA00010641"/>
    </source>
</evidence>
<dbReference type="Pfam" id="PF04542">
    <property type="entry name" value="Sigma70_r2"/>
    <property type="match status" value="1"/>
</dbReference>
<keyword evidence="4" id="KW-0238">DNA-binding</keyword>
<feature type="domain" description="RNA polymerase sigma-70 region 2" evidence="7">
    <location>
        <begin position="24"/>
        <end position="91"/>
    </location>
</feature>
<dbReference type="CDD" id="cd06171">
    <property type="entry name" value="Sigma70_r4"/>
    <property type="match status" value="1"/>
</dbReference>
<dbReference type="EMBL" id="MKIO01000020">
    <property type="protein sequence ID" value="OLP57029.1"/>
    <property type="molecule type" value="Genomic_DNA"/>
</dbReference>
<dbReference type="InterPro" id="IPR039425">
    <property type="entry name" value="RNA_pol_sigma-70-like"/>
</dbReference>
<dbReference type="NCBIfam" id="TIGR02937">
    <property type="entry name" value="sigma70-ECF"/>
    <property type="match status" value="1"/>
</dbReference>